<keyword evidence="7" id="KW-1185">Reference proteome</keyword>
<dbReference type="GO" id="GO:0004497">
    <property type="term" value="F:monooxygenase activity"/>
    <property type="evidence" value="ECO:0007669"/>
    <property type="project" value="UniProtKB-KW"/>
</dbReference>
<protein>
    <submittedName>
        <fullName evidence="5">LLM class flavin-dependent oxidoreductase</fullName>
    </submittedName>
    <submittedName>
        <fullName evidence="4">Luciferase</fullName>
    </submittedName>
</protein>
<dbReference type="GO" id="GO:0005829">
    <property type="term" value="C:cytosol"/>
    <property type="evidence" value="ECO:0007669"/>
    <property type="project" value="TreeGrafter"/>
</dbReference>
<reference evidence="4 6" key="1">
    <citation type="submission" date="2016-09" db="EMBL/GenBank/DDBJ databases">
        <title>genome sequences of unsequenced Mycobacteria.</title>
        <authorList>
            <person name="Greninger A.L."/>
            <person name="Jerome K.R."/>
            <person name="Mcnair B."/>
            <person name="Wallis C."/>
            <person name="Fang F."/>
        </authorList>
    </citation>
    <scope>NUCLEOTIDE SEQUENCE [LARGE SCALE GENOMIC DNA]</scope>
    <source>
        <strain evidence="4 6">BM1</strain>
    </source>
</reference>
<keyword evidence="2" id="KW-0503">Monooxygenase</keyword>
<dbReference type="PANTHER" id="PTHR30137">
    <property type="entry name" value="LUCIFERASE-LIKE MONOOXYGENASE"/>
    <property type="match status" value="1"/>
</dbReference>
<evidence type="ECO:0000313" key="4">
    <source>
        <dbReference type="EMBL" id="OPE53825.1"/>
    </source>
</evidence>
<dbReference type="InterPro" id="IPR036661">
    <property type="entry name" value="Luciferase-like_sf"/>
</dbReference>
<comment type="caution">
    <text evidence="5">The sequence shown here is derived from an EMBL/GenBank/DDBJ whole genome shotgun (WGS) entry which is preliminary data.</text>
</comment>
<reference evidence="5 7" key="2">
    <citation type="submission" date="2017-10" db="EMBL/GenBank/DDBJ databases">
        <title>The new phylogeny of genus Mycobacterium.</title>
        <authorList>
            <person name="Tortoli E."/>
            <person name="Trovato A."/>
            <person name="Cirillo D.M."/>
        </authorList>
    </citation>
    <scope>NUCLEOTIDE SEQUENCE [LARGE SCALE GENOMIC DNA]</scope>
    <source>
        <strain evidence="5 7">IP141170001</strain>
    </source>
</reference>
<dbReference type="AlphaFoldDB" id="A0A1Q4HEC9"/>
<dbReference type="EMBL" id="PDCR01000021">
    <property type="protein sequence ID" value="PEG53253.1"/>
    <property type="molecule type" value="Genomic_DNA"/>
</dbReference>
<evidence type="ECO:0000313" key="6">
    <source>
        <dbReference type="Proteomes" id="UP000191039"/>
    </source>
</evidence>
<sequence>MKIGILQEGEYTGSTVEERYHEIIEEMVLADKMGFSVFGSSEQHFEGPKFSIPAPEVLYAAIAMRTERIKLRPMGVVALSWNNPILVAERLAALDVLSRGRAELCTARSNNAKTLGIFGVDPSKTREIWGETMDALETIFSNPEAAEYHGEHWDFPETSVVPTFVNKRYPAISVAASSVESHAMAAKRGIGAITWENYFGFDYMQECLEAYQKAIPETTAEPGRLNNYLGVYVGTAFCAPTTEEARAVAGEQALEYFRVTLDMYRKISQNPGYEYMSHINTMLDKGDDLDWLCESTSSVMVGTPDDYIRRLKDLEARGVDEVLLRIDTFGHQKHMECIELIGREVIPAVS</sequence>
<evidence type="ECO:0000256" key="2">
    <source>
        <dbReference type="ARBA" id="ARBA00023033"/>
    </source>
</evidence>
<dbReference type="InterPro" id="IPR011251">
    <property type="entry name" value="Luciferase-like_dom"/>
</dbReference>
<dbReference type="Proteomes" id="UP000220340">
    <property type="component" value="Unassembled WGS sequence"/>
</dbReference>
<dbReference type="GO" id="GO:0016705">
    <property type="term" value="F:oxidoreductase activity, acting on paired donors, with incorporation or reduction of molecular oxygen"/>
    <property type="evidence" value="ECO:0007669"/>
    <property type="project" value="InterPro"/>
</dbReference>
<feature type="domain" description="Luciferase-like" evidence="3">
    <location>
        <begin position="8"/>
        <end position="321"/>
    </location>
</feature>
<dbReference type="SUPFAM" id="SSF51679">
    <property type="entry name" value="Bacterial luciferase-like"/>
    <property type="match status" value="1"/>
</dbReference>
<dbReference type="Gene3D" id="3.20.20.30">
    <property type="entry name" value="Luciferase-like domain"/>
    <property type="match status" value="1"/>
</dbReference>
<evidence type="ECO:0000259" key="3">
    <source>
        <dbReference type="Pfam" id="PF00296"/>
    </source>
</evidence>
<dbReference type="Pfam" id="PF00296">
    <property type="entry name" value="Bac_luciferase"/>
    <property type="match status" value="1"/>
</dbReference>
<dbReference type="OrthoDB" id="5241801at2"/>
<organism evidence="5 7">
    <name type="scientific">Mycolicibacterium diernhoferi</name>
    <dbReference type="NCBI Taxonomy" id="1801"/>
    <lineage>
        <taxon>Bacteria</taxon>
        <taxon>Bacillati</taxon>
        <taxon>Actinomycetota</taxon>
        <taxon>Actinomycetes</taxon>
        <taxon>Mycobacteriales</taxon>
        <taxon>Mycobacteriaceae</taxon>
        <taxon>Mycolicibacterium</taxon>
    </lineage>
</organism>
<evidence type="ECO:0000256" key="1">
    <source>
        <dbReference type="ARBA" id="ARBA00023002"/>
    </source>
</evidence>
<accession>A0A1Q4HEC9</accession>
<proteinExistence type="predicted"/>
<keyword evidence="1" id="KW-0560">Oxidoreductase</keyword>
<dbReference type="PANTHER" id="PTHR30137:SF8">
    <property type="entry name" value="BLR5498 PROTEIN"/>
    <property type="match status" value="1"/>
</dbReference>
<dbReference type="STRING" id="1801.BRW64_10700"/>
<gene>
    <name evidence="4" type="ORF">BV510_13535</name>
    <name evidence="5" type="ORF">CRI78_16670</name>
</gene>
<dbReference type="EMBL" id="MIJD01000127">
    <property type="protein sequence ID" value="OPE53825.1"/>
    <property type="molecule type" value="Genomic_DNA"/>
</dbReference>
<dbReference type="InterPro" id="IPR050766">
    <property type="entry name" value="Bact_Lucif_Oxidored"/>
</dbReference>
<dbReference type="RefSeq" id="WP_073856235.1">
    <property type="nucleotide sequence ID" value="NZ_BAAATC010000020.1"/>
</dbReference>
<dbReference type="Proteomes" id="UP000191039">
    <property type="component" value="Unassembled WGS sequence"/>
</dbReference>
<name>A0A1Q4HEC9_9MYCO</name>
<evidence type="ECO:0000313" key="5">
    <source>
        <dbReference type="EMBL" id="PEG53253.1"/>
    </source>
</evidence>
<evidence type="ECO:0000313" key="7">
    <source>
        <dbReference type="Proteomes" id="UP000220340"/>
    </source>
</evidence>